<feature type="transmembrane region" description="Helical" evidence="8">
    <location>
        <begin position="230"/>
        <end position="258"/>
    </location>
</feature>
<feature type="compositionally biased region" description="Low complexity" evidence="9">
    <location>
        <begin position="17"/>
        <end position="26"/>
    </location>
</feature>
<name>A0A2Z6S3P0_9GLOM</name>
<feature type="transmembrane region" description="Helical" evidence="8">
    <location>
        <begin position="192"/>
        <end position="209"/>
    </location>
</feature>
<reference evidence="10 12" key="1">
    <citation type="submission" date="2017-11" db="EMBL/GenBank/DDBJ databases">
        <title>The genome of Rhizophagus clarus HR1 reveals common genetic basis of auxotrophy among arbuscular mycorrhizal fungi.</title>
        <authorList>
            <person name="Kobayashi Y."/>
        </authorList>
    </citation>
    <scope>NUCLEOTIDE SEQUENCE [LARGE SCALE GENOMIC DNA]</scope>
    <source>
        <strain evidence="10 12">HR1</strain>
    </source>
</reference>
<comment type="caution">
    <text evidence="10">The sequence shown here is derived from an EMBL/GenBank/DDBJ whole genome shotgun (WGS) entry which is preliminary data.</text>
</comment>
<evidence type="ECO:0000256" key="5">
    <source>
        <dbReference type="ARBA" id="ARBA00022692"/>
    </source>
</evidence>
<feature type="transmembrane region" description="Helical" evidence="8">
    <location>
        <begin position="135"/>
        <end position="155"/>
    </location>
</feature>
<feature type="transmembrane region" description="Helical" evidence="8">
    <location>
        <begin position="278"/>
        <end position="300"/>
    </location>
</feature>
<dbReference type="InterPro" id="IPR007603">
    <property type="entry name" value="Choline_transptr-like"/>
</dbReference>
<evidence type="ECO:0000256" key="8">
    <source>
        <dbReference type="RuleBase" id="RU368066"/>
    </source>
</evidence>
<keyword evidence="12" id="KW-1185">Reference proteome</keyword>
<dbReference type="OrthoDB" id="44736at2759"/>
<dbReference type="PANTHER" id="PTHR12385">
    <property type="entry name" value="CHOLINE TRANSPORTER-LIKE (SLC FAMILY 44)"/>
    <property type="match status" value="1"/>
</dbReference>
<evidence type="ECO:0000256" key="4">
    <source>
        <dbReference type="ARBA" id="ARBA00015388"/>
    </source>
</evidence>
<keyword evidence="6 8" id="KW-1133">Transmembrane helix</keyword>
<keyword evidence="7 8" id="KW-0472">Membrane</keyword>
<feature type="transmembrane region" description="Helical" evidence="8">
    <location>
        <begin position="438"/>
        <end position="464"/>
    </location>
</feature>
<organism evidence="10 12">
    <name type="scientific">Rhizophagus clarus</name>
    <dbReference type="NCBI Taxonomy" id="94130"/>
    <lineage>
        <taxon>Eukaryota</taxon>
        <taxon>Fungi</taxon>
        <taxon>Fungi incertae sedis</taxon>
        <taxon>Mucoromycota</taxon>
        <taxon>Glomeromycotina</taxon>
        <taxon>Glomeromycetes</taxon>
        <taxon>Glomerales</taxon>
        <taxon>Glomeraceae</taxon>
        <taxon>Rhizophagus</taxon>
    </lineage>
</organism>
<feature type="transmembrane region" description="Helical" evidence="8">
    <location>
        <begin position="167"/>
        <end position="186"/>
    </location>
</feature>
<evidence type="ECO:0000256" key="1">
    <source>
        <dbReference type="ARBA" id="ARBA00002957"/>
    </source>
</evidence>
<keyword evidence="5 8" id="KW-0812">Transmembrane</keyword>
<reference evidence="11" key="2">
    <citation type="submission" date="2019-10" db="EMBL/GenBank/DDBJ databases">
        <title>Conservation and host-specific expression of non-tandemly repeated heterogenous ribosome RNA gene in arbuscular mycorrhizal fungi.</title>
        <authorList>
            <person name="Maeda T."/>
            <person name="Kobayashi Y."/>
            <person name="Nakagawa T."/>
            <person name="Ezawa T."/>
            <person name="Yamaguchi K."/>
            <person name="Bino T."/>
            <person name="Nishimoto Y."/>
            <person name="Shigenobu S."/>
            <person name="Kawaguchi M."/>
        </authorList>
    </citation>
    <scope>NUCLEOTIDE SEQUENCE</scope>
    <source>
        <strain evidence="11">HR1</strain>
    </source>
</reference>
<dbReference type="AlphaFoldDB" id="A0A2Z6S3P0"/>
<evidence type="ECO:0000256" key="7">
    <source>
        <dbReference type="ARBA" id="ARBA00023136"/>
    </source>
</evidence>
<evidence type="ECO:0000256" key="2">
    <source>
        <dbReference type="ARBA" id="ARBA00004141"/>
    </source>
</evidence>
<dbReference type="EMBL" id="BEXD01003902">
    <property type="protein sequence ID" value="GBC03710.1"/>
    <property type="molecule type" value="Genomic_DNA"/>
</dbReference>
<evidence type="ECO:0000313" key="10">
    <source>
        <dbReference type="EMBL" id="GBC03710.1"/>
    </source>
</evidence>
<dbReference type="GO" id="GO:0005886">
    <property type="term" value="C:plasma membrane"/>
    <property type="evidence" value="ECO:0007669"/>
    <property type="project" value="UniProtKB-SubCell"/>
</dbReference>
<sequence>MSSQPYYPPPYPPPPQQYYSQPQQPQYYPPPTAGTYSYNQPPNYEHNHGREENYNHGREENYGDYGQTYNTVAEKWNKKPRFQDLWAIILFIIHLIGFAILSYTGINEFISKKNQLSNTNPDNPNNININISSNVITLLVIVGIFGFVLSLLYMLLMQRFPKPLIRITLYLSIAFYFVAAAAYAYFKQYVPAILLAIFGIVYLICAFTWRDRIPFAAILLETVTTLTKKYYGTIIMGLAGLIIQVGWTILWIVTLIGAIDKFYESSGCGETQNVKGRSAFSCSQPTLYLVLLYLVFSYYWTSQVIKTIIHVTDSGVFATFYFLEGTPNGTGPTPTLSSLKRACTTSIGSVCYGSLIIAILNTTRFILRSVARGDDDACGFIAACLECLLSWIEQLVEYFNHYAYVQVAIYGKSYCEAAKDTWSLIKARGVEAIINDNLVGNVLVMGAIFIGALCALFGFGYIRLFMNNDIVNSNTILILVIICFFFGLVMTGVITNVIDSGVTTTFVALAESPDALRRTKPQLFERIRREWPQVVQGI</sequence>
<evidence type="ECO:0000256" key="6">
    <source>
        <dbReference type="ARBA" id="ARBA00022989"/>
    </source>
</evidence>
<gene>
    <name evidence="11" type="ORF">RCL2_001826000</name>
    <name evidence="10" type="ORF">RclHR1_05280006</name>
</gene>
<feature type="transmembrane region" description="Helical" evidence="8">
    <location>
        <begin position="85"/>
        <end position="106"/>
    </location>
</feature>
<evidence type="ECO:0000313" key="12">
    <source>
        <dbReference type="Proteomes" id="UP000247702"/>
    </source>
</evidence>
<comment type="similarity">
    <text evidence="3 8">Belongs to the CTL (choline transporter-like) family.</text>
</comment>
<dbReference type="EMBL" id="BLAL01000203">
    <property type="protein sequence ID" value="GES91441.1"/>
    <property type="molecule type" value="Genomic_DNA"/>
</dbReference>
<dbReference type="Proteomes" id="UP000247702">
    <property type="component" value="Unassembled WGS sequence"/>
</dbReference>
<protein>
    <recommendedName>
        <fullName evidence="4 8">Protein PNS1</fullName>
    </recommendedName>
</protein>
<feature type="transmembrane region" description="Helical" evidence="8">
    <location>
        <begin position="476"/>
        <end position="498"/>
    </location>
</feature>
<evidence type="ECO:0000256" key="9">
    <source>
        <dbReference type="SAM" id="MobiDB-lite"/>
    </source>
</evidence>
<dbReference type="Proteomes" id="UP000615446">
    <property type="component" value="Unassembled WGS sequence"/>
</dbReference>
<comment type="function">
    <text evidence="1 8">Probably involved in transport through the plasma membrane.</text>
</comment>
<dbReference type="GO" id="GO:0022857">
    <property type="term" value="F:transmembrane transporter activity"/>
    <property type="evidence" value="ECO:0007669"/>
    <property type="project" value="UniProtKB-UniRule"/>
</dbReference>
<feature type="compositionally biased region" description="Pro residues" evidence="9">
    <location>
        <begin position="1"/>
        <end position="16"/>
    </location>
</feature>
<proteinExistence type="inferred from homology"/>
<accession>A0A2Z6S3P0</accession>
<comment type="subcellular location">
    <subcellularLocation>
        <location evidence="8">Cell membrane</location>
        <topology evidence="8">Multi-pass membrane protein</topology>
    </subcellularLocation>
    <subcellularLocation>
        <location evidence="2">Membrane</location>
        <topology evidence="2">Multi-pass membrane protein</topology>
    </subcellularLocation>
</comment>
<dbReference type="STRING" id="94130.A0A2Z6S3P0"/>
<feature type="compositionally biased region" description="Basic and acidic residues" evidence="9">
    <location>
        <begin position="45"/>
        <end position="61"/>
    </location>
</feature>
<dbReference type="PANTHER" id="PTHR12385:SF4">
    <property type="entry name" value="PROTEIN PNS1"/>
    <property type="match status" value="1"/>
</dbReference>
<evidence type="ECO:0000313" key="11">
    <source>
        <dbReference type="EMBL" id="GES91441.1"/>
    </source>
</evidence>
<feature type="region of interest" description="Disordered" evidence="9">
    <location>
        <begin position="1"/>
        <end position="62"/>
    </location>
</feature>
<dbReference type="Pfam" id="PF04515">
    <property type="entry name" value="Choline_transpo"/>
    <property type="match status" value="1"/>
</dbReference>
<evidence type="ECO:0000256" key="3">
    <source>
        <dbReference type="ARBA" id="ARBA00007168"/>
    </source>
</evidence>